<dbReference type="SMART" id="SM00220">
    <property type="entry name" value="S_TKc"/>
    <property type="match status" value="1"/>
</dbReference>
<dbReference type="Gene3D" id="1.10.510.10">
    <property type="entry name" value="Transferase(Phosphotransferase) domain 1"/>
    <property type="match status" value="1"/>
</dbReference>
<dbReference type="Proteomes" id="UP001497497">
    <property type="component" value="Unassembled WGS sequence"/>
</dbReference>
<dbReference type="SUPFAM" id="SSF56112">
    <property type="entry name" value="Protein kinase-like (PK-like)"/>
    <property type="match status" value="1"/>
</dbReference>
<dbReference type="GO" id="GO:0004672">
    <property type="term" value="F:protein kinase activity"/>
    <property type="evidence" value="ECO:0007669"/>
    <property type="project" value="InterPro"/>
</dbReference>
<gene>
    <name evidence="7" type="ORF">GSLYS_00019852001</name>
</gene>
<keyword evidence="3" id="KW-0418">Kinase</keyword>
<reference evidence="7 8" key="1">
    <citation type="submission" date="2024-04" db="EMBL/GenBank/DDBJ databases">
        <authorList>
            <consortium name="Genoscope - CEA"/>
            <person name="William W."/>
        </authorList>
    </citation>
    <scope>NUCLEOTIDE SEQUENCE [LARGE SCALE GENOMIC DNA]</scope>
</reference>
<evidence type="ECO:0000259" key="6">
    <source>
        <dbReference type="PROSITE" id="PS50011"/>
    </source>
</evidence>
<dbReference type="Pfam" id="PF00069">
    <property type="entry name" value="Pkinase"/>
    <property type="match status" value="1"/>
</dbReference>
<organism evidence="7 8">
    <name type="scientific">Lymnaea stagnalis</name>
    <name type="common">Great pond snail</name>
    <name type="synonym">Helix stagnalis</name>
    <dbReference type="NCBI Taxonomy" id="6523"/>
    <lineage>
        <taxon>Eukaryota</taxon>
        <taxon>Metazoa</taxon>
        <taxon>Spiralia</taxon>
        <taxon>Lophotrochozoa</taxon>
        <taxon>Mollusca</taxon>
        <taxon>Gastropoda</taxon>
        <taxon>Heterobranchia</taxon>
        <taxon>Euthyneura</taxon>
        <taxon>Panpulmonata</taxon>
        <taxon>Hygrophila</taxon>
        <taxon>Lymnaeoidea</taxon>
        <taxon>Lymnaeidae</taxon>
        <taxon>Lymnaea</taxon>
    </lineage>
</organism>
<accession>A0AAV2IJE5</accession>
<dbReference type="AlphaFoldDB" id="A0AAV2IJE5"/>
<keyword evidence="4 5" id="KW-0067">ATP-binding</keyword>
<sequence>MASETHGESDQQFNFAIVFYGDGVTPPTNCRIGDCIGSGGFGKVYLMTAVDKMLNKELVAKQVSLTSYGNENTMKSFEVEIKLLASFRHERIVPYHGFCKTQNTLSLFIERIPMGSLDDYLILESNPDLTESEMQDITKQILEGLQYLHCKKIIHRDIKGANVLLEEKFIIKLADFGVSKTLEETSMATTANAGTVRWMAPEMFIPQRYGVLVDIWAVACTLIQMINRAPPFNDLRETHLVIVRLMSPNPSPAYNLKTKGSKHREDFLRVTLEKNSAQRPNASQLLGNHPFVASLKSDDTSTDNHSMSLTELIKYNKSCDTNPGHRLFVPIKYFNINHLPLGYHDNDAVELVKAVANITVRVCVQNVSFERPNFTADTYGPYPFSDRRGSIATRTGTGYVYRIDRKRDTCCICTQCKKADTPSNHWGEIWVVTATKVVFDNQEARRTTCRIFYDEINSPFKKNLLEDFSVEEANIETDRCVIKCATCDPEILDNVSSLLRQAEICRSSLVEKYIGREEEPILAIIVSHPHGCTKQVTVGEWRERREKRELGADLTHYTYTASTCPGSEGAPVVMLSRINHMAYHTHSGTNADGFGYSGFWNG</sequence>
<dbReference type="PROSITE" id="PS50011">
    <property type="entry name" value="PROTEIN_KINASE_DOM"/>
    <property type="match status" value="1"/>
</dbReference>
<dbReference type="PROSITE" id="PS00108">
    <property type="entry name" value="PROTEIN_KINASE_ST"/>
    <property type="match status" value="1"/>
</dbReference>
<name>A0AAV2IJE5_LYMST</name>
<evidence type="ECO:0000256" key="1">
    <source>
        <dbReference type="ARBA" id="ARBA00022679"/>
    </source>
</evidence>
<dbReference type="InterPro" id="IPR017441">
    <property type="entry name" value="Protein_kinase_ATP_BS"/>
</dbReference>
<dbReference type="InterPro" id="IPR000719">
    <property type="entry name" value="Prot_kinase_dom"/>
</dbReference>
<keyword evidence="8" id="KW-1185">Reference proteome</keyword>
<dbReference type="PROSITE" id="PS00107">
    <property type="entry name" value="PROTEIN_KINASE_ATP"/>
    <property type="match status" value="1"/>
</dbReference>
<comment type="caution">
    <text evidence="7">The sequence shown here is derived from an EMBL/GenBank/DDBJ whole genome shotgun (WGS) entry which is preliminary data.</text>
</comment>
<dbReference type="InterPro" id="IPR011009">
    <property type="entry name" value="Kinase-like_dom_sf"/>
</dbReference>
<evidence type="ECO:0000313" key="7">
    <source>
        <dbReference type="EMBL" id="CAL1546475.1"/>
    </source>
</evidence>
<dbReference type="InterPro" id="IPR008271">
    <property type="entry name" value="Ser/Thr_kinase_AS"/>
</dbReference>
<dbReference type="InterPro" id="IPR050538">
    <property type="entry name" value="MAP_kinase_kinase_kinase"/>
</dbReference>
<proteinExistence type="predicted"/>
<protein>
    <recommendedName>
        <fullName evidence="6">Protein kinase domain-containing protein</fullName>
    </recommendedName>
</protein>
<dbReference type="GO" id="GO:0005524">
    <property type="term" value="F:ATP binding"/>
    <property type="evidence" value="ECO:0007669"/>
    <property type="project" value="UniProtKB-UniRule"/>
</dbReference>
<feature type="domain" description="Protein kinase" evidence="6">
    <location>
        <begin position="30"/>
        <end position="292"/>
    </location>
</feature>
<evidence type="ECO:0000313" key="8">
    <source>
        <dbReference type="Proteomes" id="UP001497497"/>
    </source>
</evidence>
<evidence type="ECO:0000256" key="4">
    <source>
        <dbReference type="ARBA" id="ARBA00022840"/>
    </source>
</evidence>
<dbReference type="PANTHER" id="PTHR48016">
    <property type="entry name" value="MAP KINASE KINASE KINASE SSK2-RELATED-RELATED"/>
    <property type="match status" value="1"/>
</dbReference>
<keyword evidence="2 5" id="KW-0547">Nucleotide-binding</keyword>
<evidence type="ECO:0000256" key="3">
    <source>
        <dbReference type="ARBA" id="ARBA00022777"/>
    </source>
</evidence>
<evidence type="ECO:0000256" key="2">
    <source>
        <dbReference type="ARBA" id="ARBA00022741"/>
    </source>
</evidence>
<dbReference type="PANTHER" id="PTHR48016:SF56">
    <property type="entry name" value="MAPKK KINASE"/>
    <property type="match status" value="1"/>
</dbReference>
<dbReference type="EMBL" id="CAXITT010000813">
    <property type="protein sequence ID" value="CAL1546475.1"/>
    <property type="molecule type" value="Genomic_DNA"/>
</dbReference>
<keyword evidence="1" id="KW-0808">Transferase</keyword>
<feature type="binding site" evidence="5">
    <location>
        <position position="61"/>
    </location>
    <ligand>
        <name>ATP</name>
        <dbReference type="ChEBI" id="CHEBI:30616"/>
    </ligand>
</feature>
<evidence type="ECO:0000256" key="5">
    <source>
        <dbReference type="PROSITE-ProRule" id="PRU10141"/>
    </source>
</evidence>